<organism evidence="2 3">
    <name type="scientific">Otariodibacter oris</name>
    <dbReference type="NCBI Taxonomy" id="1032623"/>
    <lineage>
        <taxon>Bacteria</taxon>
        <taxon>Pseudomonadati</taxon>
        <taxon>Pseudomonadota</taxon>
        <taxon>Gammaproteobacteria</taxon>
        <taxon>Pasteurellales</taxon>
        <taxon>Pasteurellaceae</taxon>
        <taxon>Otariodibacter</taxon>
    </lineage>
</organism>
<feature type="signal peptide" evidence="1">
    <location>
        <begin position="1"/>
        <end position="19"/>
    </location>
</feature>
<dbReference type="AlphaFoldDB" id="A0A420XJH3"/>
<comment type="caution">
    <text evidence="2">The sequence shown here is derived from an EMBL/GenBank/DDBJ whole genome shotgun (WGS) entry which is preliminary data.</text>
</comment>
<gene>
    <name evidence="2" type="ORF">DES31_0729</name>
</gene>
<evidence type="ECO:0008006" key="4">
    <source>
        <dbReference type="Google" id="ProtNLM"/>
    </source>
</evidence>
<protein>
    <recommendedName>
        <fullName evidence="4">Lipoprotein</fullName>
    </recommendedName>
</protein>
<dbReference type="Proteomes" id="UP000280099">
    <property type="component" value="Unassembled WGS sequence"/>
</dbReference>
<feature type="chain" id="PRO_5019400424" description="Lipoprotein" evidence="1">
    <location>
        <begin position="20"/>
        <end position="127"/>
    </location>
</feature>
<sequence length="127" mass="14925">MNKATILLGLAVVSLTACSLTPEQQAIRDAKRLRAEQALQVNLAKQCDMQTAELMHEKFNPPLDRTEEEQKAFEKQYLEKVNNPMFQACYKLALQNHVAEEKLEWMRMHYYDDWRGFGFGRFCYACW</sequence>
<dbReference type="OrthoDB" id="8606465at2"/>
<accession>A0A420XJH3</accession>
<keyword evidence="1" id="KW-0732">Signal</keyword>
<reference evidence="2 3" key="1">
    <citation type="submission" date="2018-10" db="EMBL/GenBank/DDBJ databases">
        <title>Genomic Encyclopedia of Type Strains, Phase IV (KMG-IV): sequencing the most valuable type-strain genomes for metagenomic binning, comparative biology and taxonomic classification.</title>
        <authorList>
            <person name="Goeker M."/>
        </authorList>
    </citation>
    <scope>NUCLEOTIDE SEQUENCE [LARGE SCALE GENOMIC DNA]</scope>
    <source>
        <strain evidence="2 3">DSM 23800</strain>
    </source>
</reference>
<evidence type="ECO:0000256" key="1">
    <source>
        <dbReference type="SAM" id="SignalP"/>
    </source>
</evidence>
<evidence type="ECO:0000313" key="3">
    <source>
        <dbReference type="Proteomes" id="UP000280099"/>
    </source>
</evidence>
<evidence type="ECO:0000313" key="2">
    <source>
        <dbReference type="EMBL" id="RKR77399.1"/>
    </source>
</evidence>
<name>A0A420XJH3_9PAST</name>
<proteinExistence type="predicted"/>
<dbReference type="EMBL" id="RBJC01000004">
    <property type="protein sequence ID" value="RKR77399.1"/>
    <property type="molecule type" value="Genomic_DNA"/>
</dbReference>
<dbReference type="PROSITE" id="PS51257">
    <property type="entry name" value="PROKAR_LIPOPROTEIN"/>
    <property type="match status" value="1"/>
</dbReference>
<dbReference type="RefSeq" id="WP_121122077.1">
    <property type="nucleotide sequence ID" value="NZ_CP016604.1"/>
</dbReference>
<keyword evidence="3" id="KW-1185">Reference proteome</keyword>